<feature type="transmembrane region" description="Helical" evidence="3">
    <location>
        <begin position="6"/>
        <end position="21"/>
    </location>
</feature>
<protein>
    <recommendedName>
        <fullName evidence="2">Lipopolysaccharide assembly protein B</fullName>
    </recommendedName>
</protein>
<comment type="subcellular location">
    <subcellularLocation>
        <location evidence="2">Cell inner membrane</location>
        <topology evidence="2">Single-pass membrane protein</topology>
        <orientation evidence="2">Cytoplasmic side</orientation>
    </subcellularLocation>
</comment>
<accession>A0ABP9WSE8</accession>
<evidence type="ECO:0000256" key="1">
    <source>
        <dbReference type="ARBA" id="ARBA00022723"/>
    </source>
</evidence>
<comment type="similarity">
    <text evidence="2">Belongs to the LapB family.</text>
</comment>
<dbReference type="Gene3D" id="1.25.40.10">
    <property type="entry name" value="Tetratricopeptide repeat domain"/>
    <property type="match status" value="2"/>
</dbReference>
<keyword evidence="2" id="KW-0997">Cell inner membrane</keyword>
<feature type="topological domain" description="Cytoplasmic" evidence="2">
    <location>
        <begin position="22"/>
        <end position="397"/>
    </location>
</feature>
<evidence type="ECO:0000259" key="4">
    <source>
        <dbReference type="Pfam" id="PF18073"/>
    </source>
</evidence>
<dbReference type="Pfam" id="PF13176">
    <property type="entry name" value="TPR_7"/>
    <property type="match status" value="1"/>
</dbReference>
<gene>
    <name evidence="2 5" type="primary">lapB</name>
    <name evidence="5" type="ORF">Maes01_01920</name>
</gene>
<dbReference type="InterPro" id="IPR019734">
    <property type="entry name" value="TPR_rpt"/>
</dbReference>
<keyword evidence="2 3" id="KW-1133">Transmembrane helix</keyword>
<evidence type="ECO:0000313" key="5">
    <source>
        <dbReference type="EMBL" id="GAA5525351.1"/>
    </source>
</evidence>
<comment type="function">
    <text evidence="2">Modulates cellular lipopolysaccharide (LPS) levels by regulating LpxC, which is involved in lipid A biosynthesis. May act by modulating the proteolytic activity of FtsH towards LpxC. May also coordinate assembly of proteins involved in LPS synthesis at the plasma membrane.</text>
</comment>
<dbReference type="NCBIfam" id="NF008757">
    <property type="entry name" value="PRK11788.1-5"/>
    <property type="match status" value="1"/>
</dbReference>
<comment type="caution">
    <text evidence="5">The sequence shown here is derived from an EMBL/GenBank/DDBJ whole genome shotgun (WGS) entry which is preliminary data.</text>
</comment>
<keyword evidence="1 2" id="KW-0479">Metal-binding</keyword>
<organism evidence="5 6">
    <name type="scientific">Microbulbifer aestuariivivens</name>
    <dbReference type="NCBI Taxonomy" id="1908308"/>
    <lineage>
        <taxon>Bacteria</taxon>
        <taxon>Pseudomonadati</taxon>
        <taxon>Pseudomonadota</taxon>
        <taxon>Gammaproteobacteria</taxon>
        <taxon>Cellvibrionales</taxon>
        <taxon>Microbulbiferaceae</taxon>
        <taxon>Microbulbifer</taxon>
    </lineage>
</organism>
<evidence type="ECO:0000313" key="6">
    <source>
        <dbReference type="Proteomes" id="UP001408594"/>
    </source>
</evidence>
<keyword evidence="2 3" id="KW-0812">Transmembrane</keyword>
<name>A0ABP9WSE8_9GAMM</name>
<keyword evidence="2" id="KW-0677">Repeat</keyword>
<feature type="binding site" evidence="2">
    <location>
        <position position="368"/>
    </location>
    <ligand>
        <name>Fe cation</name>
        <dbReference type="ChEBI" id="CHEBI:24875"/>
    </ligand>
</feature>
<dbReference type="Pfam" id="PF14559">
    <property type="entry name" value="TPR_19"/>
    <property type="match status" value="1"/>
</dbReference>
<dbReference type="EMBL" id="BAABRT010000014">
    <property type="protein sequence ID" value="GAA5525351.1"/>
    <property type="molecule type" value="Genomic_DNA"/>
</dbReference>
<feature type="domain" description="LapB rubredoxin metal binding" evidence="4">
    <location>
        <begin position="363"/>
        <end position="389"/>
    </location>
</feature>
<reference evidence="5 6" key="1">
    <citation type="submission" date="2024-02" db="EMBL/GenBank/DDBJ databases">
        <title>Microbulbifer aestuariivivens NBRC 112533.</title>
        <authorList>
            <person name="Ichikawa N."/>
            <person name="Katano-Makiyama Y."/>
            <person name="Hidaka K."/>
        </authorList>
    </citation>
    <scope>NUCLEOTIDE SEQUENCE [LARGE SCALE GENOMIC DNA]</scope>
    <source>
        <strain evidence="5 6">NBRC 112533</strain>
    </source>
</reference>
<dbReference type="SUPFAM" id="SSF48452">
    <property type="entry name" value="TPR-like"/>
    <property type="match status" value="2"/>
</dbReference>
<dbReference type="InterPro" id="IPR011990">
    <property type="entry name" value="TPR-like_helical_dom_sf"/>
</dbReference>
<evidence type="ECO:0000256" key="2">
    <source>
        <dbReference type="HAMAP-Rule" id="MF_00994"/>
    </source>
</evidence>
<dbReference type="Proteomes" id="UP001408594">
    <property type="component" value="Unassembled WGS sequence"/>
</dbReference>
<keyword evidence="2" id="KW-0408">Iron</keyword>
<dbReference type="RefSeq" id="WP_345550983.1">
    <property type="nucleotide sequence ID" value="NZ_BAABRT010000014.1"/>
</dbReference>
<dbReference type="Pfam" id="PF18073">
    <property type="entry name" value="Zn_ribbon_LapB"/>
    <property type="match status" value="1"/>
</dbReference>
<keyword evidence="2 3" id="KW-0472">Membrane</keyword>
<dbReference type="InterPro" id="IPR041166">
    <property type="entry name" value="Rubredoxin_2"/>
</dbReference>
<feature type="binding site" evidence="2">
    <location>
        <position position="382"/>
    </location>
    <ligand>
        <name>Fe cation</name>
        <dbReference type="ChEBI" id="CHEBI:24875"/>
    </ligand>
</feature>
<sequence length="397" mass="45085">MADLTFFFFLLAAIAIGWLLGRRSVKKKRRDTSEQQQSLANSYAQGLNYLLHDSHGDAIDKFIDSLEVTSATFDTHLALGNLLRKRGEHDQAIRVHQNLLARPSLAVASQQKAQLELARDYIAAGWLDRAERLLQELVEASSELRNTSLEHLVEVYRDEREWSKAIHAVNLLHGRRFKRLPSEWAPVQAHFCCELAEESIAGRDYLSARKHIDSALGYDRTSARANLLWARLEYQLGRPKEAIRALQRIPRQNPDYTPEILPLLMTCYEAVGDETGLDTYLESLLREHPFNSVLIALTERIQLQRSDVEAAAFMGKYLALRPSLRGLGYFLNLHLDSTQGRARENLALLKTLVDQLIAARPHYRCGNCGFSGNQLHWLCPSCKSWDTVRSVKGIEGE</sequence>
<keyword evidence="6" id="KW-1185">Reference proteome</keyword>
<keyword evidence="2" id="KW-0802">TPR repeat</keyword>
<keyword evidence="2" id="KW-1003">Cell membrane</keyword>
<evidence type="ECO:0000256" key="3">
    <source>
        <dbReference type="SAM" id="Phobius"/>
    </source>
</evidence>
<dbReference type="HAMAP" id="MF_00994">
    <property type="entry name" value="LPS_assembly_LapB"/>
    <property type="match status" value="1"/>
</dbReference>
<feature type="binding site" evidence="2">
    <location>
        <position position="365"/>
    </location>
    <ligand>
        <name>Fe cation</name>
        <dbReference type="ChEBI" id="CHEBI:24875"/>
    </ligand>
</feature>
<dbReference type="InterPro" id="IPR030865">
    <property type="entry name" value="LapB"/>
</dbReference>
<feature type="binding site" evidence="2">
    <location>
        <position position="379"/>
    </location>
    <ligand>
        <name>Fe cation</name>
        <dbReference type="ChEBI" id="CHEBI:24875"/>
    </ligand>
</feature>
<proteinExistence type="inferred from homology"/>